<dbReference type="GO" id="GO:0016020">
    <property type="term" value="C:membrane"/>
    <property type="evidence" value="ECO:0007669"/>
    <property type="project" value="UniProtKB-SubCell"/>
</dbReference>
<evidence type="ECO:0000256" key="8">
    <source>
        <dbReference type="ARBA" id="ARBA00022725"/>
    </source>
</evidence>
<dbReference type="CDD" id="cd00833">
    <property type="entry name" value="PKS"/>
    <property type="match status" value="1"/>
</dbReference>
<evidence type="ECO:0000256" key="32">
    <source>
        <dbReference type="ARBA" id="ARBA00047451"/>
    </source>
</evidence>
<dbReference type="InterPro" id="IPR016039">
    <property type="entry name" value="Thiolase-like"/>
</dbReference>
<feature type="transmembrane region" description="Helical" evidence="58">
    <location>
        <begin position="2983"/>
        <end position="3001"/>
    </location>
</feature>
<comment type="catalytic activity">
    <reaction evidence="49">
        <text>(2E)-octadecenoyl-[ACP] + NADPH + H(+) = octadecanoyl-[ACP] + NADP(+)</text>
        <dbReference type="Rhea" id="RHEA:41928"/>
        <dbReference type="Rhea" id="RHEA-COMP:9655"/>
        <dbReference type="Rhea" id="RHEA-COMP:9656"/>
        <dbReference type="ChEBI" id="CHEBI:15378"/>
        <dbReference type="ChEBI" id="CHEBI:57783"/>
        <dbReference type="ChEBI" id="CHEBI:58349"/>
        <dbReference type="ChEBI" id="CHEBI:78489"/>
        <dbReference type="ChEBI" id="CHEBI:78495"/>
    </reaction>
    <physiologicalReaction direction="left-to-right" evidence="49">
        <dbReference type="Rhea" id="RHEA:41929"/>
    </physiologicalReaction>
</comment>
<comment type="catalytic activity">
    <reaction evidence="47">
        <text>hexadecanoyl-[ACP] + H2O = hexadecanoate + holo-[ACP] + H(+)</text>
        <dbReference type="Rhea" id="RHEA:41932"/>
        <dbReference type="Rhea" id="RHEA-COMP:9652"/>
        <dbReference type="Rhea" id="RHEA-COMP:9685"/>
        <dbReference type="ChEBI" id="CHEBI:7896"/>
        <dbReference type="ChEBI" id="CHEBI:15377"/>
        <dbReference type="ChEBI" id="CHEBI:15378"/>
        <dbReference type="ChEBI" id="CHEBI:64479"/>
        <dbReference type="ChEBI" id="CHEBI:78483"/>
        <dbReference type="EC" id="3.1.2.14"/>
    </reaction>
    <physiologicalReaction direction="left-to-right" evidence="47">
        <dbReference type="Rhea" id="RHEA:41933"/>
    </physiologicalReaction>
</comment>
<dbReference type="Gene3D" id="3.10.129.110">
    <property type="entry name" value="Polyketide synthase dehydratase"/>
    <property type="match status" value="2"/>
</dbReference>
<keyword evidence="61" id="KW-1185">Reference proteome</keyword>
<dbReference type="GO" id="GO:0004984">
    <property type="term" value="F:olfactory receptor activity"/>
    <property type="evidence" value="ECO:0007669"/>
    <property type="project" value="InterPro"/>
</dbReference>
<organism evidence="60 61">
    <name type="scientific">Tenebrio molitor</name>
    <name type="common">Yellow mealworm beetle</name>
    <dbReference type="NCBI Taxonomy" id="7067"/>
    <lineage>
        <taxon>Eukaryota</taxon>
        <taxon>Metazoa</taxon>
        <taxon>Ecdysozoa</taxon>
        <taxon>Arthropoda</taxon>
        <taxon>Hexapoda</taxon>
        <taxon>Insecta</taxon>
        <taxon>Pterygota</taxon>
        <taxon>Neoptera</taxon>
        <taxon>Endopterygota</taxon>
        <taxon>Coleoptera</taxon>
        <taxon>Polyphaga</taxon>
        <taxon>Cucujiformia</taxon>
        <taxon>Tenebrionidae</taxon>
        <taxon>Tenebrio</taxon>
    </lineage>
</organism>
<comment type="catalytic activity">
    <reaction evidence="33">
        <text>(2E)-butenoyl-[ACP] + NADPH + H(+) = butanoyl-[ACP] + NADP(+)</text>
        <dbReference type="Rhea" id="RHEA:41812"/>
        <dbReference type="Rhea" id="RHEA-COMP:9627"/>
        <dbReference type="Rhea" id="RHEA-COMP:9628"/>
        <dbReference type="ChEBI" id="CHEBI:15378"/>
        <dbReference type="ChEBI" id="CHEBI:57783"/>
        <dbReference type="ChEBI" id="CHEBI:58349"/>
        <dbReference type="ChEBI" id="CHEBI:78453"/>
        <dbReference type="ChEBI" id="CHEBI:78454"/>
    </reaction>
    <physiologicalReaction direction="left-to-right" evidence="33">
        <dbReference type="Rhea" id="RHEA:41813"/>
    </physiologicalReaction>
</comment>
<evidence type="ECO:0000256" key="37">
    <source>
        <dbReference type="ARBA" id="ARBA00047953"/>
    </source>
</evidence>
<dbReference type="InterPro" id="IPR020841">
    <property type="entry name" value="PKS_Beta-ketoAc_synthase_dom"/>
</dbReference>
<evidence type="ECO:0000256" key="43">
    <source>
        <dbReference type="ARBA" id="ARBA00048506"/>
    </source>
</evidence>
<dbReference type="Gene3D" id="3.40.366.10">
    <property type="entry name" value="Malonyl-Coenzyme A Acyl Carrier Protein, domain 2"/>
    <property type="match status" value="1"/>
</dbReference>
<comment type="catalytic activity">
    <reaction evidence="18">
        <text>(3R)-hydroxyoctanoyl-[ACP] = (2E)-octenoyl-[ACP] + H2O</text>
        <dbReference type="Rhea" id="RHEA:41844"/>
        <dbReference type="Rhea" id="RHEA-COMP:9634"/>
        <dbReference type="Rhea" id="RHEA-COMP:9635"/>
        <dbReference type="ChEBI" id="CHEBI:15377"/>
        <dbReference type="ChEBI" id="CHEBI:78461"/>
        <dbReference type="ChEBI" id="CHEBI:78462"/>
    </reaction>
    <physiologicalReaction direction="left-to-right" evidence="18">
        <dbReference type="Rhea" id="RHEA:41845"/>
    </physiologicalReaction>
</comment>
<comment type="catalytic activity">
    <reaction evidence="38">
        <text>acetyl-[ACP] + malonyl-[ACP] + H(+) = 3-oxobutanoyl-[ACP] + holo-[ACP] + CO2</text>
        <dbReference type="Rhea" id="RHEA:41800"/>
        <dbReference type="Rhea" id="RHEA-COMP:9621"/>
        <dbReference type="Rhea" id="RHEA-COMP:9623"/>
        <dbReference type="Rhea" id="RHEA-COMP:9625"/>
        <dbReference type="Rhea" id="RHEA-COMP:9685"/>
        <dbReference type="ChEBI" id="CHEBI:15378"/>
        <dbReference type="ChEBI" id="CHEBI:16526"/>
        <dbReference type="ChEBI" id="CHEBI:64479"/>
        <dbReference type="ChEBI" id="CHEBI:78446"/>
        <dbReference type="ChEBI" id="CHEBI:78449"/>
        <dbReference type="ChEBI" id="CHEBI:78450"/>
    </reaction>
    <physiologicalReaction direction="left-to-right" evidence="38">
        <dbReference type="Rhea" id="RHEA:41801"/>
    </physiologicalReaction>
</comment>
<evidence type="ECO:0000256" key="46">
    <source>
        <dbReference type="ARBA" id="ARBA00048691"/>
    </source>
</evidence>
<dbReference type="InterPro" id="IPR004117">
    <property type="entry name" value="7tm6_olfct_rcpt"/>
</dbReference>
<evidence type="ECO:0000256" key="52">
    <source>
        <dbReference type="ARBA" id="ARBA00049263"/>
    </source>
</evidence>
<sequence>MTQVTSFNESDDPFRVLKKVCIDFGYHKITKLINAGMALTSCVETTNSVCINCAVVFVEGIYFVYSFSLFLANLNDIVHLTKKSQSFEEFGEPRDLASFKNQQNKLMKFLYVNSVGGLLGYFAWSYLEEPTCRRTSFDQYRRETCGVLVPICVPFSLDNTLMKNVVLVAQTFHIVLSLMCAITATCFIITCIDLITLKMQHLNENLESVKKLPQGQKKENLVWCVNYHVHIIGLTEEYNNILSNINAVHFTLSAVVMALLIHQVLHEMVLKQAVQLCGWFFIIGLSCHAGQNLINESFSVSQTLYFLDWYEYDSQLKYYIKIMMVRSQKELSITAGILNQYSYQFFHRMDASQPHARSGEPNFDYRRWLSSAPPGEEVVISGMSGRLPDSRTIHEFRDKLFSKTDMVNDRRWKLDHPEIPQRGGKIPNVDRFDAGFFGMHHRQTEVMDAMMRILLETAVEAIMDAGMNPSEVEGSRTGVFVGACWSEMENSILTSIREPQRFGMTGYLRSLNAQRVSYFLKLKGPACIVDTACSSSLNAMDLAFRAIRSGQCENAIVAGSNIILHPSNTIQFFRLRVLSSEGVCRVFDQDANGYVRSDTVACIFLQRAKNERRIYAQIINTKVNSDGFKKQGINFPSTVAQKQLLEEIYEESGVHSSKLGFLEAHGTGTQAGDFREVEAITLWPKNATNLSWSVRSILIAMETGLIAPNINLKEIKAGMKGFEQGRMKVVLDVTELEGDETLVGVNNFGLGGNNCHAVLKRFKKKKVDGGVPRDDVPRLVCVSGRTKEAVLSLLNDVNSRKLDAEHVGLLHQIFKMNLGNNIYRGFTITSKNGPLRTSSKFFSFQRKPLYVYFGQFERSFKLPGSYLMHFTIFKNTISRIDNILATKNVNILDTFLKDQIQKDNLLGAIAVQVGLVDLLKSLELLPTAVYGDSWGKIVSDYYYDLITIEDAALTAYKISQESSNIHFDGIAKFNSLLKPVPKRQDRYFSKNSKNLELRGHETLLKIPKNSLVLNVSDQKLDNKDVLLLEGNLVNFLEVLGRLYECGYNPQLHKLYPEVVYPVSRGTAMISPMVKWDHAKSWFGYEFTEFIASGVEQMEYNVSTDYEEFKHIAGHVIDGRNLFPASEFLYLVWQTLSQSWKLSVINFPVIFEDCKFIRAVTMPKSGFIKLFVTIQRGSGNFEVMHKDMVVATGRVSHCSNGIARCEISASTGLVKWEDNWSTFIDMMFQMKILQADSRLLYVPVGIKKLSIDPLKQLEVVESFKDKESLIPVHVYKDCNMTKSGGIEIRGVTTKSISKKKLRLEPVLEKYEFVPNQGSLDLSQLIRINIQIIFENSLESHFKAVELLEGSGEILSPLVCKVLDEVPVVTPDLTVSTKTDLDPIPGVKIEQFVLTPGSNLLLIIATKLLQKPFFLKQVLNSLHPKGFVLTREEVDFEISDLDNIEVVTEYTTAQEKLILFKKCEEKIEKKFVKVSSNNFEWLSQLQNFLKSEANVVVYGQIREPDGLIGLVNCLRKEPERHKVKCFLMMDEAADFDPRQPFYGDQLRKNLAINIYKSGKWGTYRHLLLEELQEVECEHCFANVLAKGDLSKMRWLEGSPIDESQLLETQVPIYNYYSAINFKDIMLATGRINAEPFMTDRIEEECLLGFEFAGLDPKGCRVMGIVDNRGIATHIRGDSQFLWAVPKSWSLEDAATVPIVYSTVIYALLLAVDLKPKSTVLIHSGTGGIGLAALNVCLHHQFEVYVTVGTRDKRDYLRKHYPQIPESHIGNSRDTSFEEMIKAGTNSRGVDAVLNSLSEDKLRASVRCLAHGGRFLEIGKFDLANDSSLNLLLIERGASYHGIMLDRIFKNSPELKVRLVDALDELVPAFKYMTTGKHIGKVLVKVRDEGDVRGVGPKRLFPALPRFNCDLTKSYVIIGGLGGVGLELADWLVLREAKKLALVSRSGVRTGYQTERIRLWRSYGVEVVISTRDVTTKQGCLDLINEATELGPIDAIFNLAVVLKDALLQDQTEDSFRLSLAPKAGTTTYLDQITREICPHLRYFVIFSSVSCGRGNAGQTNYGMANSIMERICERRKRDGFPALAIQWGAIGDVGLVAKMQKENKEVAIGGTFQQKISSCLEVLDRFLKQDNAIVSSMVVAEKRNRGHGAISAVEAVANVLGIKDIKTVSQHATLAELGIDSMVGTEVVELLEKEFETYFTTKDVRCLTFAKLKEIESKKQKVGKEGNLNKTQQGTAMFMQFIPNSQADRRPIVKLSGEGQDKQAQTVLVFPGIQGVFTRLSGLVESLQARVLGVQYSYQEPEDSIEGIAKTIFPHVEDKISRDQPLTLIGYSFGTLVSLEFLSLLESRGYAGKLVLIDGSPTYTRSSILKSLPGDTEVEFQKNLVYKIFSMLVPVDLLAPYKAKFLKCSDFDEMCDLALTLIPSEVAIRQKLEKQAMVVLYKRIKAAINYEYSHEKIQSRAYLFKAKYAIVSEEGDCQLSKVCEHSVQVVTVDGDHVTILSQPELVRGINHHVYTKWRQFKDTSLILSLMPCALPILADFVLQLHGNVHNLTSLTENIIALTCIIGMIYMTICFIQKRRLIKKLVAQLDHFTAFSDSSSLVETDRKANLYAKVFLFYGIAGNIVYMTMPYLNIDKCRYQREQNMVDLDIPCGLVTRCWFPFKFDYTPVFEIVFVHQFYTCTMVSVVILDLTMLLCGFLMHITNQLKHLRRFIVELKFPEEKLLEQLHFCVKYHTAIIAYSENTNEAFSRMMMLHLTLTSLVISALCFEILIVDNFFDSLRFSLHLLGWLILLLLICYYGQTLIDESVAVAEDIYSVPWYLAPVRVQRHIYMILMRTQKPLTINAANMGIMAFATFLRTTMSETKHLSFNILTLRVIMMWPPNGHVTLGYNLKSLSLLLIIYFSAWTVFNGIVRTTFVESDGYDALIQRVIALIDFAGCIYMRYCFLEKILDVNILIEQLGEFEEFCPKEEIVATDETVQYYSKAIIIYWFFGNVMNCIVPLVDRSQCKLQRKSDLYRERDPCGLMARCFYPFDVSGNLFPLAYFIQVYTCGIITYYVVVLSMTLVGLMMHVLTQLRYCRKLIRRLDKVIKEEPEDIEKSVRQIVLYHIKIIEYWDKTNEAFSTMMILHLTLTSLVISALGFEILIVDNFNDSLRFVLHLLGWLVLLLLICFYGQILIDESTALAKDIYFVSWYRAPGDVQKDVHMILMRSQKALTLTAANMGVMSFPTFLRVISSAYSYFTLLLNIKT</sequence>
<comment type="catalytic activity">
    <reaction evidence="50">
        <text>decanoyl-[ACP] + malonyl-[ACP] + H(+) = 3-oxododecanoyl-[ACP] + holo-[ACP] + CO2</text>
        <dbReference type="Rhea" id="RHEA:41868"/>
        <dbReference type="Rhea" id="RHEA-COMP:9623"/>
        <dbReference type="Rhea" id="RHEA-COMP:9640"/>
        <dbReference type="Rhea" id="RHEA-COMP:9641"/>
        <dbReference type="Rhea" id="RHEA-COMP:9685"/>
        <dbReference type="ChEBI" id="CHEBI:15378"/>
        <dbReference type="ChEBI" id="CHEBI:16526"/>
        <dbReference type="ChEBI" id="CHEBI:64479"/>
        <dbReference type="ChEBI" id="CHEBI:78449"/>
        <dbReference type="ChEBI" id="CHEBI:78468"/>
        <dbReference type="ChEBI" id="CHEBI:78469"/>
    </reaction>
    <physiologicalReaction direction="left-to-right" evidence="50">
        <dbReference type="Rhea" id="RHEA:41869"/>
    </physiologicalReaction>
</comment>
<evidence type="ECO:0000256" key="12">
    <source>
        <dbReference type="ARBA" id="ARBA00022989"/>
    </source>
</evidence>
<comment type="catalytic activity">
    <reaction evidence="46">
        <text>holo-[ACP] + acetyl-CoA = acetyl-[ACP] + CoA</text>
        <dbReference type="Rhea" id="RHEA:41788"/>
        <dbReference type="Rhea" id="RHEA-COMP:9621"/>
        <dbReference type="Rhea" id="RHEA-COMP:9685"/>
        <dbReference type="ChEBI" id="CHEBI:57287"/>
        <dbReference type="ChEBI" id="CHEBI:57288"/>
        <dbReference type="ChEBI" id="CHEBI:64479"/>
        <dbReference type="ChEBI" id="CHEBI:78446"/>
        <dbReference type="EC" id="2.3.1.38"/>
    </reaction>
    <physiologicalReaction direction="left-to-right" evidence="46">
        <dbReference type="Rhea" id="RHEA:41789"/>
    </physiologicalReaction>
</comment>
<evidence type="ECO:0000256" key="10">
    <source>
        <dbReference type="ARBA" id="ARBA00022857"/>
    </source>
</evidence>
<dbReference type="InterPro" id="IPR013149">
    <property type="entry name" value="ADH-like_C"/>
</dbReference>
<comment type="catalytic activity">
    <reaction evidence="20">
        <text>(3R)-hydroxyhexanoyl-[ACP] = (2E)-hexenoyl-[ACP] + H2O</text>
        <dbReference type="Rhea" id="RHEA:41828"/>
        <dbReference type="Rhea" id="RHEA-COMP:9630"/>
        <dbReference type="Rhea" id="RHEA-COMP:9631"/>
        <dbReference type="ChEBI" id="CHEBI:15377"/>
        <dbReference type="ChEBI" id="CHEBI:78457"/>
        <dbReference type="ChEBI" id="CHEBI:78458"/>
    </reaction>
    <physiologicalReaction direction="left-to-right" evidence="20">
        <dbReference type="Rhea" id="RHEA:41829"/>
    </physiologicalReaction>
</comment>
<dbReference type="InterPro" id="IPR032821">
    <property type="entry name" value="PKS_assoc"/>
</dbReference>
<dbReference type="Pfam" id="PF16197">
    <property type="entry name" value="KAsynt_C_assoc"/>
    <property type="match status" value="1"/>
</dbReference>
<keyword evidence="10" id="KW-0521">NADP</keyword>
<evidence type="ECO:0000256" key="18">
    <source>
        <dbReference type="ARBA" id="ARBA00023332"/>
    </source>
</evidence>
<dbReference type="GO" id="GO:0007165">
    <property type="term" value="P:signal transduction"/>
    <property type="evidence" value="ECO:0007669"/>
    <property type="project" value="UniProtKB-KW"/>
</dbReference>
<evidence type="ECO:0000256" key="49">
    <source>
        <dbReference type="ARBA" id="ARBA00049019"/>
    </source>
</evidence>
<dbReference type="SUPFAM" id="SSF53474">
    <property type="entry name" value="alpha/beta-Hydrolases"/>
    <property type="match status" value="1"/>
</dbReference>
<comment type="catalytic activity">
    <reaction evidence="21">
        <text>(3R)-hydroxydecanoyl-[ACP] = (2E)-decenoyl-[ACP] + H2O</text>
        <dbReference type="Rhea" id="RHEA:41860"/>
        <dbReference type="Rhea" id="RHEA-COMP:9638"/>
        <dbReference type="Rhea" id="RHEA-COMP:9639"/>
        <dbReference type="ChEBI" id="CHEBI:15377"/>
        <dbReference type="ChEBI" id="CHEBI:78466"/>
        <dbReference type="ChEBI" id="CHEBI:78467"/>
    </reaction>
    <physiologicalReaction direction="left-to-right" evidence="21">
        <dbReference type="Rhea" id="RHEA:41861"/>
    </physiologicalReaction>
</comment>
<evidence type="ECO:0000256" key="55">
    <source>
        <dbReference type="ARBA" id="ARBA00049449"/>
    </source>
</evidence>
<feature type="transmembrane region" description="Helical" evidence="58">
    <location>
        <begin position="3124"/>
        <end position="3143"/>
    </location>
</feature>
<evidence type="ECO:0000256" key="16">
    <source>
        <dbReference type="ARBA" id="ARBA00023224"/>
    </source>
</evidence>
<evidence type="ECO:0000313" key="61">
    <source>
        <dbReference type="Proteomes" id="UP000719412"/>
    </source>
</evidence>
<evidence type="ECO:0000256" key="50">
    <source>
        <dbReference type="ARBA" id="ARBA00049109"/>
    </source>
</evidence>
<dbReference type="PANTHER" id="PTHR43775:SF23">
    <property type="entry name" value="FATTY ACID SYNTHASE 3"/>
    <property type="match status" value="1"/>
</dbReference>
<dbReference type="GO" id="GO:0004313">
    <property type="term" value="F:[acyl-carrier-protein] S-acetyltransferase activity"/>
    <property type="evidence" value="ECO:0007669"/>
    <property type="project" value="UniProtKB-EC"/>
</dbReference>
<dbReference type="Pfam" id="PF00109">
    <property type="entry name" value="ketoacyl-synt"/>
    <property type="match status" value="1"/>
</dbReference>
<keyword evidence="9" id="KW-0702">S-nitrosylation</keyword>
<dbReference type="Gene3D" id="3.90.180.10">
    <property type="entry name" value="Medium-chain alcohol dehydrogenases, catalytic domain"/>
    <property type="match status" value="1"/>
</dbReference>
<comment type="catalytic activity">
    <reaction evidence="44">
        <text>3-oxohexanoyl-[ACP] + NADPH + H(+) = (3R)-hydroxyhexanoyl-[ACP] + NADP(+)</text>
        <dbReference type="Rhea" id="RHEA:41824"/>
        <dbReference type="Rhea" id="RHEA-COMP:9629"/>
        <dbReference type="Rhea" id="RHEA-COMP:9630"/>
        <dbReference type="ChEBI" id="CHEBI:15378"/>
        <dbReference type="ChEBI" id="CHEBI:57783"/>
        <dbReference type="ChEBI" id="CHEBI:58349"/>
        <dbReference type="ChEBI" id="CHEBI:78456"/>
        <dbReference type="ChEBI" id="CHEBI:78457"/>
    </reaction>
    <physiologicalReaction direction="left-to-right" evidence="44">
        <dbReference type="Rhea" id="RHEA:41825"/>
    </physiologicalReaction>
</comment>
<keyword evidence="5" id="KW-0716">Sensory transduction</keyword>
<evidence type="ECO:0000256" key="5">
    <source>
        <dbReference type="ARBA" id="ARBA00022606"/>
    </source>
</evidence>
<dbReference type="EMBL" id="JABDTM020027059">
    <property type="protein sequence ID" value="KAH0811066.1"/>
    <property type="molecule type" value="Genomic_DNA"/>
</dbReference>
<keyword evidence="14 58" id="KW-0472">Membrane</keyword>
<evidence type="ECO:0000256" key="21">
    <source>
        <dbReference type="ARBA" id="ARBA00023388"/>
    </source>
</evidence>
<feature type="transmembrane region" description="Helical" evidence="58">
    <location>
        <begin position="2607"/>
        <end position="2626"/>
    </location>
</feature>
<dbReference type="GO" id="GO:0006633">
    <property type="term" value="P:fatty acid biosynthetic process"/>
    <property type="evidence" value="ECO:0007669"/>
    <property type="project" value="InterPro"/>
</dbReference>
<evidence type="ECO:0000256" key="54">
    <source>
        <dbReference type="ARBA" id="ARBA00049422"/>
    </source>
</evidence>
<feature type="transmembrane region" description="Helical" evidence="58">
    <location>
        <begin position="2674"/>
        <end position="2699"/>
    </location>
</feature>
<dbReference type="InterPro" id="IPR011032">
    <property type="entry name" value="GroES-like_sf"/>
</dbReference>
<evidence type="ECO:0000256" key="9">
    <source>
        <dbReference type="ARBA" id="ARBA00022799"/>
    </source>
</evidence>
<feature type="transmembrane region" description="Helical" evidence="58">
    <location>
        <begin position="2922"/>
        <end position="2941"/>
    </location>
</feature>
<comment type="catalytic activity">
    <reaction evidence="56">
        <text>(2E)-decenoyl-[ACP] + NADPH + H(+) = decanoyl-[ACP] + NADP(+)</text>
        <dbReference type="Rhea" id="RHEA:41864"/>
        <dbReference type="Rhea" id="RHEA-COMP:9639"/>
        <dbReference type="Rhea" id="RHEA-COMP:9640"/>
        <dbReference type="ChEBI" id="CHEBI:15378"/>
        <dbReference type="ChEBI" id="CHEBI:57783"/>
        <dbReference type="ChEBI" id="CHEBI:58349"/>
        <dbReference type="ChEBI" id="CHEBI:78467"/>
        <dbReference type="ChEBI" id="CHEBI:78468"/>
    </reaction>
    <physiologicalReaction direction="left-to-right" evidence="56">
        <dbReference type="Rhea" id="RHEA:41865"/>
    </physiologicalReaction>
</comment>
<dbReference type="InterPro" id="IPR001227">
    <property type="entry name" value="Ac_transferase_dom_sf"/>
</dbReference>
<evidence type="ECO:0000256" key="20">
    <source>
        <dbReference type="ARBA" id="ARBA00023373"/>
    </source>
</evidence>
<comment type="catalytic activity">
    <reaction evidence="34">
        <text>dodecanoyl-[ACP] + malonyl-[ACP] + H(+) = 3-oxotetradecanoyl-[ACP] + holo-[ACP] + CO2</text>
        <dbReference type="Rhea" id="RHEA:41884"/>
        <dbReference type="Rhea" id="RHEA-COMP:9623"/>
        <dbReference type="Rhea" id="RHEA-COMP:9644"/>
        <dbReference type="Rhea" id="RHEA-COMP:9645"/>
        <dbReference type="Rhea" id="RHEA-COMP:9685"/>
        <dbReference type="ChEBI" id="CHEBI:15378"/>
        <dbReference type="ChEBI" id="CHEBI:16526"/>
        <dbReference type="ChEBI" id="CHEBI:64479"/>
        <dbReference type="ChEBI" id="CHEBI:65264"/>
        <dbReference type="ChEBI" id="CHEBI:78449"/>
        <dbReference type="ChEBI" id="CHEBI:78473"/>
    </reaction>
    <physiologicalReaction direction="left-to-right" evidence="34">
        <dbReference type="Rhea" id="RHEA:41885"/>
    </physiologicalReaction>
</comment>
<evidence type="ECO:0000256" key="35">
    <source>
        <dbReference type="ARBA" id="ARBA00047810"/>
    </source>
</evidence>
<comment type="function">
    <text evidence="27">Fatty acid synthetase is a multifunctional enzyme that catalyzes the de novo biosynthesis of long-chain saturated fatty acids starting from acetyl-CoA and malonyl-CoA in the presence of NADPH. This multifunctional protein contains 7 catalytic activities and a site for the binding of the prosthetic group 4'-phosphopantetheine of the acyl carrier protein ([ACP]) domain.</text>
</comment>
<comment type="caution">
    <text evidence="60">The sequence shown here is derived from an EMBL/GenBank/DDBJ whole genome shotgun (WGS) entry which is preliminary data.</text>
</comment>
<feature type="transmembrane region" description="Helical" evidence="58">
    <location>
        <begin position="2750"/>
        <end position="2770"/>
    </location>
</feature>
<dbReference type="GO" id="GO:0004315">
    <property type="term" value="F:3-oxoacyl-[acyl-carrier-protein] synthase activity"/>
    <property type="evidence" value="ECO:0007669"/>
    <property type="project" value="UniProtKB-EC"/>
</dbReference>
<dbReference type="GO" id="GO:0016297">
    <property type="term" value="F:fatty acyl-[ACP] hydrolase activity"/>
    <property type="evidence" value="ECO:0007669"/>
    <property type="project" value="UniProtKB-EC"/>
</dbReference>
<dbReference type="InterPro" id="IPR014031">
    <property type="entry name" value="Ketoacyl_synth_C"/>
</dbReference>
<evidence type="ECO:0000256" key="39">
    <source>
        <dbReference type="ARBA" id="ARBA00048051"/>
    </source>
</evidence>
<dbReference type="InterPro" id="IPR049391">
    <property type="entry name" value="FAS_pseudo-KR"/>
</dbReference>
<comment type="catalytic activity">
    <reaction evidence="23">
        <text>(3R)-hydroxytetradecanoyl-[ACP] = (2E)-tetradecenoyl-[ACP] + H2O</text>
        <dbReference type="Rhea" id="RHEA:41892"/>
        <dbReference type="Rhea" id="RHEA-COMP:9646"/>
        <dbReference type="Rhea" id="RHEA-COMP:9647"/>
        <dbReference type="ChEBI" id="CHEBI:15377"/>
        <dbReference type="ChEBI" id="CHEBI:78474"/>
        <dbReference type="ChEBI" id="CHEBI:78475"/>
    </reaction>
    <physiologicalReaction direction="left-to-right" evidence="23">
        <dbReference type="Rhea" id="RHEA:41893"/>
    </physiologicalReaction>
</comment>
<dbReference type="InterPro" id="IPR050091">
    <property type="entry name" value="PKS_NRPS_Biosynth_Enz"/>
</dbReference>
<evidence type="ECO:0000256" key="36">
    <source>
        <dbReference type="ARBA" id="ARBA00047897"/>
    </source>
</evidence>
<dbReference type="CDD" id="cd05195">
    <property type="entry name" value="enoyl_red"/>
    <property type="match status" value="1"/>
</dbReference>
<comment type="catalytic activity">
    <reaction evidence="54">
        <text>3-oxooctanoyl-[ACP] + NADPH + H(+) = (3R)-hydroxyoctanoyl-[ACP] + NADP(+)</text>
        <dbReference type="Rhea" id="RHEA:41840"/>
        <dbReference type="Rhea" id="RHEA-COMP:9633"/>
        <dbReference type="Rhea" id="RHEA-COMP:9634"/>
        <dbReference type="ChEBI" id="CHEBI:15378"/>
        <dbReference type="ChEBI" id="CHEBI:57783"/>
        <dbReference type="ChEBI" id="CHEBI:58349"/>
        <dbReference type="ChEBI" id="CHEBI:78460"/>
        <dbReference type="ChEBI" id="CHEBI:78461"/>
    </reaction>
    <physiologicalReaction direction="left-to-right" evidence="54">
        <dbReference type="Rhea" id="RHEA:41841"/>
    </physiologicalReaction>
</comment>
<comment type="catalytic activity">
    <reaction evidence="43">
        <text>a fatty acyl-[ACP] + malonyl-[ACP] + H(+) = a 3-oxoacyl-[ACP] + holo-[ACP] + CO2</text>
        <dbReference type="Rhea" id="RHEA:22836"/>
        <dbReference type="Rhea" id="RHEA-COMP:9623"/>
        <dbReference type="Rhea" id="RHEA-COMP:9685"/>
        <dbReference type="Rhea" id="RHEA-COMP:9916"/>
        <dbReference type="Rhea" id="RHEA-COMP:14125"/>
        <dbReference type="ChEBI" id="CHEBI:15378"/>
        <dbReference type="ChEBI" id="CHEBI:16526"/>
        <dbReference type="ChEBI" id="CHEBI:64479"/>
        <dbReference type="ChEBI" id="CHEBI:78449"/>
        <dbReference type="ChEBI" id="CHEBI:78776"/>
        <dbReference type="ChEBI" id="CHEBI:138651"/>
        <dbReference type="EC" id="2.3.1.41"/>
    </reaction>
    <physiologicalReaction direction="left-to-right" evidence="43">
        <dbReference type="Rhea" id="RHEA:22837"/>
    </physiologicalReaction>
</comment>
<dbReference type="InterPro" id="IPR042104">
    <property type="entry name" value="PKS_dehydratase_sf"/>
</dbReference>
<feature type="transmembrane region" description="Helical" evidence="58">
    <location>
        <begin position="2556"/>
        <end position="2573"/>
    </location>
</feature>
<evidence type="ECO:0000256" key="57">
    <source>
        <dbReference type="ARBA" id="ARBA00049533"/>
    </source>
</evidence>
<dbReference type="PROSITE" id="PS52004">
    <property type="entry name" value="KS3_2"/>
    <property type="match status" value="1"/>
</dbReference>
<evidence type="ECO:0000256" key="25">
    <source>
        <dbReference type="ARBA" id="ARBA00023401"/>
    </source>
</evidence>
<reference evidence="60" key="1">
    <citation type="journal article" date="2020" name="J Insects Food Feed">
        <title>The yellow mealworm (Tenebrio molitor) genome: a resource for the emerging insects as food and feed industry.</title>
        <authorList>
            <person name="Eriksson T."/>
            <person name="Andere A."/>
            <person name="Kelstrup H."/>
            <person name="Emery V."/>
            <person name="Picard C."/>
        </authorList>
    </citation>
    <scope>NUCLEOTIDE SEQUENCE</scope>
    <source>
        <strain evidence="60">Stoneville</strain>
        <tissue evidence="60">Whole head</tissue>
    </source>
</reference>
<evidence type="ECO:0000256" key="11">
    <source>
        <dbReference type="ARBA" id="ARBA00022898"/>
    </source>
</evidence>
<comment type="catalytic activity">
    <reaction evidence="19">
        <text>(3R)-hydroxydodecanoyl-[ACP] = (2E)-dodecenoyl-[ACP] + H2O</text>
        <dbReference type="Rhea" id="RHEA:41876"/>
        <dbReference type="Rhea" id="RHEA-COMP:9642"/>
        <dbReference type="Rhea" id="RHEA-COMP:9643"/>
        <dbReference type="ChEBI" id="CHEBI:15377"/>
        <dbReference type="ChEBI" id="CHEBI:78470"/>
        <dbReference type="ChEBI" id="CHEBI:78472"/>
    </reaction>
    <physiologicalReaction direction="left-to-right" evidence="19">
        <dbReference type="Rhea" id="RHEA:41877"/>
    </physiologicalReaction>
</comment>
<comment type="catalytic activity">
    <reaction evidence="41">
        <text>tetradecanoyl-[ACP] + H2O = tetradecanoate + holo-[ACP] + H(+)</text>
        <dbReference type="Rhea" id="RHEA:30123"/>
        <dbReference type="Rhea" id="RHEA-COMP:9648"/>
        <dbReference type="Rhea" id="RHEA-COMP:9685"/>
        <dbReference type="ChEBI" id="CHEBI:15377"/>
        <dbReference type="ChEBI" id="CHEBI:15378"/>
        <dbReference type="ChEBI" id="CHEBI:30807"/>
        <dbReference type="ChEBI" id="CHEBI:64479"/>
        <dbReference type="ChEBI" id="CHEBI:78477"/>
        <dbReference type="EC" id="3.1.2.14"/>
    </reaction>
    <physiologicalReaction direction="left-to-right" evidence="41">
        <dbReference type="Rhea" id="RHEA:30124"/>
    </physiologicalReaction>
</comment>
<dbReference type="SMART" id="SM00829">
    <property type="entry name" value="PKS_ER"/>
    <property type="match status" value="1"/>
</dbReference>
<dbReference type="Proteomes" id="UP000719412">
    <property type="component" value="Unassembled WGS sequence"/>
</dbReference>
<comment type="catalytic activity">
    <reaction evidence="51">
        <text>(2E)-tetradecenoyl-[ACP] + NADPH + H(+) = tetradecanoyl-[ACP] + NADP(+)</text>
        <dbReference type="Rhea" id="RHEA:41896"/>
        <dbReference type="Rhea" id="RHEA-COMP:9647"/>
        <dbReference type="Rhea" id="RHEA-COMP:9648"/>
        <dbReference type="ChEBI" id="CHEBI:15378"/>
        <dbReference type="ChEBI" id="CHEBI:57783"/>
        <dbReference type="ChEBI" id="CHEBI:58349"/>
        <dbReference type="ChEBI" id="CHEBI:78475"/>
        <dbReference type="ChEBI" id="CHEBI:78477"/>
    </reaction>
    <physiologicalReaction direction="left-to-right" evidence="51">
        <dbReference type="Rhea" id="RHEA:41897"/>
    </physiologicalReaction>
</comment>
<evidence type="ECO:0000256" key="27">
    <source>
        <dbReference type="ARBA" id="ARBA00023442"/>
    </source>
</evidence>
<feature type="transmembrane region" description="Helical" evidence="58">
    <location>
        <begin position="109"/>
        <end position="127"/>
    </location>
</feature>
<dbReference type="GO" id="GO:0004316">
    <property type="term" value="F:3-oxoacyl-[acyl-carrier-protein] reductase (NADPH) activity"/>
    <property type="evidence" value="ECO:0007669"/>
    <property type="project" value="UniProtKB-EC"/>
</dbReference>
<comment type="catalytic activity">
    <reaction evidence="24">
        <text>(3R)-hydroxyoctadecanoyl-[ACP] = (2E)-octadecenoyl-[ACP] + H2O</text>
        <dbReference type="Rhea" id="RHEA:41924"/>
        <dbReference type="Rhea" id="RHEA-COMP:9654"/>
        <dbReference type="Rhea" id="RHEA-COMP:9655"/>
        <dbReference type="ChEBI" id="CHEBI:15377"/>
        <dbReference type="ChEBI" id="CHEBI:78488"/>
        <dbReference type="ChEBI" id="CHEBI:78489"/>
    </reaction>
    <physiologicalReaction direction="left-to-right" evidence="24">
        <dbReference type="Rhea" id="RHEA:41925"/>
    </physiologicalReaction>
</comment>
<feature type="domain" description="Ketosynthase family 3 (KS3)" evidence="59">
    <location>
        <begin position="375"/>
        <end position="761"/>
    </location>
</feature>
<comment type="catalytic activity">
    <reaction evidence="52">
        <text>3-oxododecanoyl-[ACP] + NADPH + H(+) = (3R)-hydroxydodecanoyl-[ACP] + NADP(+)</text>
        <dbReference type="Rhea" id="RHEA:41872"/>
        <dbReference type="Rhea" id="RHEA-COMP:9641"/>
        <dbReference type="Rhea" id="RHEA-COMP:9642"/>
        <dbReference type="ChEBI" id="CHEBI:15378"/>
        <dbReference type="ChEBI" id="CHEBI:57783"/>
        <dbReference type="ChEBI" id="CHEBI:58349"/>
        <dbReference type="ChEBI" id="CHEBI:78469"/>
        <dbReference type="ChEBI" id="CHEBI:78470"/>
    </reaction>
    <physiologicalReaction direction="left-to-right" evidence="52">
        <dbReference type="Rhea" id="RHEA:41873"/>
    </physiologicalReaction>
</comment>
<comment type="catalytic activity">
    <reaction evidence="57">
        <text>octanoyl-[ACP] + malonyl-[ACP] + H(+) = 3-oxodecanoyl-[ACP] + holo-[ACP] + CO2</text>
        <dbReference type="Rhea" id="RHEA:41852"/>
        <dbReference type="Rhea" id="RHEA-COMP:9623"/>
        <dbReference type="Rhea" id="RHEA-COMP:9636"/>
        <dbReference type="Rhea" id="RHEA-COMP:9637"/>
        <dbReference type="Rhea" id="RHEA-COMP:9685"/>
        <dbReference type="ChEBI" id="CHEBI:15378"/>
        <dbReference type="ChEBI" id="CHEBI:16526"/>
        <dbReference type="ChEBI" id="CHEBI:64479"/>
        <dbReference type="ChEBI" id="CHEBI:78449"/>
        <dbReference type="ChEBI" id="CHEBI:78463"/>
        <dbReference type="ChEBI" id="CHEBI:78464"/>
    </reaction>
    <physiologicalReaction direction="left-to-right" evidence="57">
        <dbReference type="Rhea" id="RHEA:41853"/>
    </physiologicalReaction>
</comment>
<evidence type="ECO:0000256" key="14">
    <source>
        <dbReference type="ARBA" id="ARBA00023136"/>
    </source>
</evidence>
<evidence type="ECO:0000256" key="41">
    <source>
        <dbReference type="ARBA" id="ARBA00048289"/>
    </source>
</evidence>
<evidence type="ECO:0000256" key="1">
    <source>
        <dbReference type="ARBA" id="ARBA00004141"/>
    </source>
</evidence>
<protein>
    <recommendedName>
        <fullName evidence="59">Ketosynthase family 3 (KS3) domain-containing protein</fullName>
    </recommendedName>
</protein>
<dbReference type="InterPro" id="IPR009081">
    <property type="entry name" value="PP-bd_ACP"/>
</dbReference>
<comment type="catalytic activity">
    <reaction evidence="36">
        <text>(2E)-hexenoyl-[ACP] + NADPH + H(+) = hexanoyl-[ACP] + NADP(+)</text>
        <dbReference type="Rhea" id="RHEA:41832"/>
        <dbReference type="Rhea" id="RHEA-COMP:9631"/>
        <dbReference type="Rhea" id="RHEA-COMP:9632"/>
        <dbReference type="ChEBI" id="CHEBI:15378"/>
        <dbReference type="ChEBI" id="CHEBI:57783"/>
        <dbReference type="ChEBI" id="CHEBI:58349"/>
        <dbReference type="ChEBI" id="CHEBI:78458"/>
        <dbReference type="ChEBI" id="CHEBI:78459"/>
    </reaction>
    <physiologicalReaction direction="left-to-right" evidence="36">
        <dbReference type="Rhea" id="RHEA:41833"/>
    </physiologicalReaction>
</comment>
<evidence type="ECO:0000256" key="26">
    <source>
        <dbReference type="ARBA" id="ARBA00023402"/>
    </source>
</evidence>
<keyword evidence="11" id="KW-0663">Pyridoxal phosphate</keyword>
<keyword evidence="4" id="KW-0597">Phosphoprotein</keyword>
<dbReference type="Pfam" id="PF08659">
    <property type="entry name" value="KR"/>
    <property type="match status" value="1"/>
</dbReference>
<dbReference type="InterPro" id="IPR016035">
    <property type="entry name" value="Acyl_Trfase/lysoPLipase"/>
</dbReference>
<evidence type="ECO:0000256" key="31">
    <source>
        <dbReference type="ARBA" id="ARBA00047440"/>
    </source>
</evidence>
<evidence type="ECO:0000256" key="23">
    <source>
        <dbReference type="ARBA" id="ARBA00023398"/>
    </source>
</evidence>
<evidence type="ECO:0000256" key="24">
    <source>
        <dbReference type="ARBA" id="ARBA00023399"/>
    </source>
</evidence>
<comment type="catalytic activity">
    <reaction evidence="35">
        <text>(2E)-hexadecenoyl-[ACP] + NADPH + H(+) = hexadecanoyl-[ACP] + NADP(+)</text>
        <dbReference type="Rhea" id="RHEA:41912"/>
        <dbReference type="Rhea" id="RHEA-COMP:9651"/>
        <dbReference type="Rhea" id="RHEA-COMP:9652"/>
        <dbReference type="ChEBI" id="CHEBI:15378"/>
        <dbReference type="ChEBI" id="CHEBI:57783"/>
        <dbReference type="ChEBI" id="CHEBI:58349"/>
        <dbReference type="ChEBI" id="CHEBI:78481"/>
        <dbReference type="ChEBI" id="CHEBI:78483"/>
    </reaction>
    <physiologicalReaction direction="left-to-right" evidence="35">
        <dbReference type="Rhea" id="RHEA:41913"/>
    </physiologicalReaction>
</comment>
<keyword evidence="8" id="KW-0552">Olfaction</keyword>
<dbReference type="SUPFAM" id="SSF50129">
    <property type="entry name" value="GroES-like"/>
    <property type="match status" value="1"/>
</dbReference>
<dbReference type="GO" id="GO:0004312">
    <property type="term" value="F:fatty acid synthase activity"/>
    <property type="evidence" value="ECO:0007669"/>
    <property type="project" value="TreeGrafter"/>
</dbReference>
<evidence type="ECO:0000256" key="19">
    <source>
        <dbReference type="ARBA" id="ARBA00023351"/>
    </source>
</evidence>
<evidence type="ECO:0000256" key="34">
    <source>
        <dbReference type="ARBA" id="ARBA00047578"/>
    </source>
</evidence>
<feature type="transmembrane region" description="Helical" evidence="58">
    <location>
        <begin position="3155"/>
        <end position="3175"/>
    </location>
</feature>
<keyword evidence="12 58" id="KW-1133">Transmembrane helix</keyword>
<comment type="catalytic activity">
    <reaction evidence="32">
        <text>tetradecanoyl-[ACP] + malonyl-[ACP] + H(+) = 3-oxohexadecanoyl-[ACP] + holo-[ACP] + CO2</text>
        <dbReference type="Rhea" id="RHEA:41900"/>
        <dbReference type="Rhea" id="RHEA-COMP:9623"/>
        <dbReference type="Rhea" id="RHEA-COMP:9648"/>
        <dbReference type="Rhea" id="RHEA-COMP:9649"/>
        <dbReference type="Rhea" id="RHEA-COMP:9685"/>
        <dbReference type="ChEBI" id="CHEBI:15378"/>
        <dbReference type="ChEBI" id="CHEBI:16526"/>
        <dbReference type="ChEBI" id="CHEBI:64479"/>
        <dbReference type="ChEBI" id="CHEBI:78449"/>
        <dbReference type="ChEBI" id="CHEBI:78477"/>
        <dbReference type="ChEBI" id="CHEBI:78478"/>
    </reaction>
    <physiologicalReaction direction="left-to-right" evidence="32">
        <dbReference type="Rhea" id="RHEA:41901"/>
    </physiologicalReaction>
</comment>
<reference evidence="60" key="2">
    <citation type="submission" date="2021-08" db="EMBL/GenBank/DDBJ databases">
        <authorList>
            <person name="Eriksson T."/>
        </authorList>
    </citation>
    <scope>NUCLEOTIDE SEQUENCE</scope>
    <source>
        <strain evidence="60">Stoneville</strain>
        <tissue evidence="60">Whole head</tissue>
    </source>
</reference>
<evidence type="ECO:0000256" key="17">
    <source>
        <dbReference type="ARBA" id="ARBA00023239"/>
    </source>
</evidence>
<gene>
    <name evidence="60" type="ORF">GEV33_011725</name>
</gene>
<evidence type="ECO:0000256" key="45">
    <source>
        <dbReference type="ARBA" id="ARBA00048650"/>
    </source>
</evidence>
<feature type="transmembrane region" description="Helical" evidence="58">
    <location>
        <begin position="2892"/>
        <end position="2910"/>
    </location>
</feature>
<evidence type="ECO:0000256" key="42">
    <source>
        <dbReference type="ARBA" id="ARBA00048420"/>
    </source>
</evidence>
<comment type="subcellular location">
    <subcellularLocation>
        <location evidence="1">Membrane</location>
        <topology evidence="1">Multi-pass membrane protein</topology>
    </subcellularLocation>
</comment>
<comment type="catalytic activity">
    <reaction evidence="55">
        <text>butanoyl-[ACP] + malonyl-[ACP] + H(+) = 3-oxohexanoyl-[ACP] + holo-[ACP] + CO2</text>
        <dbReference type="Rhea" id="RHEA:41820"/>
        <dbReference type="Rhea" id="RHEA-COMP:9623"/>
        <dbReference type="Rhea" id="RHEA-COMP:9628"/>
        <dbReference type="Rhea" id="RHEA-COMP:9629"/>
        <dbReference type="Rhea" id="RHEA-COMP:9685"/>
        <dbReference type="ChEBI" id="CHEBI:15378"/>
        <dbReference type="ChEBI" id="CHEBI:16526"/>
        <dbReference type="ChEBI" id="CHEBI:64479"/>
        <dbReference type="ChEBI" id="CHEBI:78449"/>
        <dbReference type="ChEBI" id="CHEBI:78454"/>
        <dbReference type="ChEBI" id="CHEBI:78456"/>
    </reaction>
    <physiologicalReaction direction="left-to-right" evidence="55">
        <dbReference type="Rhea" id="RHEA:41821"/>
    </physiologicalReaction>
</comment>
<evidence type="ECO:0000259" key="59">
    <source>
        <dbReference type="PROSITE" id="PS52004"/>
    </source>
</evidence>
<evidence type="ECO:0000256" key="47">
    <source>
        <dbReference type="ARBA" id="ARBA00048704"/>
    </source>
</evidence>
<dbReference type="SMART" id="SM00825">
    <property type="entry name" value="PKS_KS"/>
    <property type="match status" value="1"/>
</dbReference>
<evidence type="ECO:0000256" key="48">
    <source>
        <dbReference type="ARBA" id="ARBA00048935"/>
    </source>
</evidence>
<comment type="catalytic activity">
    <reaction evidence="40">
        <text>(2E)-dodecenoyl-[ACP] + NADPH + H(+) = dodecanoyl-[ACP] + NADP(+)</text>
        <dbReference type="Rhea" id="RHEA:41880"/>
        <dbReference type="Rhea" id="RHEA-COMP:9643"/>
        <dbReference type="Rhea" id="RHEA-COMP:9644"/>
        <dbReference type="ChEBI" id="CHEBI:15378"/>
        <dbReference type="ChEBI" id="CHEBI:57783"/>
        <dbReference type="ChEBI" id="CHEBI:58349"/>
        <dbReference type="ChEBI" id="CHEBI:65264"/>
        <dbReference type="ChEBI" id="CHEBI:78472"/>
    </reaction>
    <physiologicalReaction direction="left-to-right" evidence="40">
        <dbReference type="Rhea" id="RHEA:41881"/>
    </physiologicalReaction>
</comment>
<evidence type="ECO:0000256" key="7">
    <source>
        <dbReference type="ARBA" id="ARBA00022692"/>
    </source>
</evidence>
<dbReference type="Gene3D" id="1.10.1200.10">
    <property type="entry name" value="ACP-like"/>
    <property type="match status" value="1"/>
</dbReference>
<comment type="catalytic activity">
    <reaction evidence="48">
        <text>3-oxotetradecanoyl-[ACP] + NADPH + H(+) = (3R)-hydroxytetradecanoyl-[ACP] + NADP(+)</text>
        <dbReference type="Rhea" id="RHEA:41888"/>
        <dbReference type="Rhea" id="RHEA-COMP:9645"/>
        <dbReference type="Rhea" id="RHEA-COMP:9646"/>
        <dbReference type="ChEBI" id="CHEBI:15378"/>
        <dbReference type="ChEBI" id="CHEBI:57783"/>
        <dbReference type="ChEBI" id="CHEBI:58349"/>
        <dbReference type="ChEBI" id="CHEBI:78473"/>
        <dbReference type="ChEBI" id="CHEBI:78474"/>
    </reaction>
    <physiologicalReaction direction="left-to-right" evidence="48">
        <dbReference type="Rhea" id="RHEA:41889"/>
    </physiologicalReaction>
</comment>
<dbReference type="InterPro" id="IPR020843">
    <property type="entry name" value="ER"/>
</dbReference>
<comment type="catalytic activity">
    <reaction evidence="53">
        <text>3-oxohexadecanoyl-[ACP] + NADPH + H(+) = (3R)-hydroxyhexadecanoyl-[ACP] + NADP(+)</text>
        <dbReference type="Rhea" id="RHEA:41904"/>
        <dbReference type="Rhea" id="RHEA-COMP:9649"/>
        <dbReference type="Rhea" id="RHEA-COMP:9650"/>
        <dbReference type="ChEBI" id="CHEBI:15378"/>
        <dbReference type="ChEBI" id="CHEBI:57783"/>
        <dbReference type="ChEBI" id="CHEBI:58349"/>
        <dbReference type="ChEBI" id="CHEBI:78478"/>
        <dbReference type="ChEBI" id="CHEBI:78480"/>
    </reaction>
    <physiologicalReaction direction="left-to-right" evidence="53">
        <dbReference type="Rhea" id="RHEA:41905"/>
    </physiologicalReaction>
</comment>
<evidence type="ECO:0000256" key="15">
    <source>
        <dbReference type="ARBA" id="ARBA00023170"/>
    </source>
</evidence>
<comment type="catalytic activity">
    <reaction evidence="39">
        <text>hexadecanoyl-[ACP] + malonyl-[ACP] + H(+) = 3-oxooctadecanoyl-[ACP] + holo-[ACP] + CO2</text>
        <dbReference type="Rhea" id="RHEA:41916"/>
        <dbReference type="Rhea" id="RHEA-COMP:9623"/>
        <dbReference type="Rhea" id="RHEA-COMP:9652"/>
        <dbReference type="Rhea" id="RHEA-COMP:9653"/>
        <dbReference type="Rhea" id="RHEA-COMP:9685"/>
        <dbReference type="ChEBI" id="CHEBI:15378"/>
        <dbReference type="ChEBI" id="CHEBI:16526"/>
        <dbReference type="ChEBI" id="CHEBI:64479"/>
        <dbReference type="ChEBI" id="CHEBI:78449"/>
        <dbReference type="ChEBI" id="CHEBI:78483"/>
        <dbReference type="ChEBI" id="CHEBI:78487"/>
    </reaction>
    <physiologicalReaction direction="left-to-right" evidence="39">
        <dbReference type="Rhea" id="RHEA:41917"/>
    </physiologicalReaction>
</comment>
<proteinExistence type="predicted"/>
<dbReference type="GO" id="GO:0019171">
    <property type="term" value="F:(3R)-hydroxyacyl-[acyl-carrier-protein] dehydratase activity"/>
    <property type="evidence" value="ECO:0007669"/>
    <property type="project" value="UniProtKB-EC"/>
</dbReference>
<evidence type="ECO:0000256" key="58">
    <source>
        <dbReference type="SAM" id="Phobius"/>
    </source>
</evidence>
<evidence type="ECO:0000256" key="40">
    <source>
        <dbReference type="ARBA" id="ARBA00048281"/>
    </source>
</evidence>
<evidence type="ECO:0000256" key="44">
    <source>
        <dbReference type="ARBA" id="ARBA00048571"/>
    </source>
</evidence>
<dbReference type="GO" id="GO:0141148">
    <property type="term" value="F:enoyl-[acyl-carrier-protein] reductase (NADPH) activity"/>
    <property type="evidence" value="ECO:0007669"/>
    <property type="project" value="UniProtKB-EC"/>
</dbReference>
<dbReference type="SUPFAM" id="SSF53901">
    <property type="entry name" value="Thiolase-like"/>
    <property type="match status" value="1"/>
</dbReference>
<dbReference type="PANTHER" id="PTHR43775">
    <property type="entry name" value="FATTY ACID SYNTHASE"/>
    <property type="match status" value="1"/>
</dbReference>
<dbReference type="InterPro" id="IPR036291">
    <property type="entry name" value="NAD(P)-bd_dom_sf"/>
</dbReference>
<dbReference type="Pfam" id="PF02801">
    <property type="entry name" value="Ketoacyl-synt_C"/>
    <property type="match status" value="1"/>
</dbReference>
<evidence type="ECO:0000256" key="13">
    <source>
        <dbReference type="ARBA" id="ARBA00022990"/>
    </source>
</evidence>
<evidence type="ECO:0000256" key="33">
    <source>
        <dbReference type="ARBA" id="ARBA00047500"/>
    </source>
</evidence>
<dbReference type="SUPFAM" id="SSF47336">
    <property type="entry name" value="ACP-like"/>
    <property type="match status" value="1"/>
</dbReference>
<evidence type="ECO:0000256" key="51">
    <source>
        <dbReference type="ARBA" id="ARBA00049171"/>
    </source>
</evidence>
<comment type="catalytic activity">
    <reaction evidence="29">
        <text>hexanoyl-[ACP] + malonyl-[ACP] + H(+) = 3-oxooctanoyl-[ACP] + holo-[ACP] + CO2</text>
        <dbReference type="Rhea" id="RHEA:41836"/>
        <dbReference type="Rhea" id="RHEA-COMP:9623"/>
        <dbReference type="Rhea" id="RHEA-COMP:9632"/>
        <dbReference type="Rhea" id="RHEA-COMP:9633"/>
        <dbReference type="Rhea" id="RHEA-COMP:9685"/>
        <dbReference type="ChEBI" id="CHEBI:15378"/>
        <dbReference type="ChEBI" id="CHEBI:16526"/>
        <dbReference type="ChEBI" id="CHEBI:64479"/>
        <dbReference type="ChEBI" id="CHEBI:78449"/>
        <dbReference type="ChEBI" id="CHEBI:78459"/>
        <dbReference type="ChEBI" id="CHEBI:78460"/>
    </reaction>
    <physiologicalReaction direction="left-to-right" evidence="29">
        <dbReference type="Rhea" id="RHEA:41837"/>
    </physiologicalReaction>
</comment>
<evidence type="ECO:0000256" key="3">
    <source>
        <dbReference type="ARBA" id="ARBA00022450"/>
    </source>
</evidence>
<comment type="catalytic activity">
    <reaction evidence="42">
        <text>(2E)-octenoyl-[ACP] + NADPH + H(+) = octanoyl-[ACP] + NADP(+)</text>
        <dbReference type="Rhea" id="RHEA:41848"/>
        <dbReference type="Rhea" id="RHEA-COMP:9635"/>
        <dbReference type="Rhea" id="RHEA-COMP:9636"/>
        <dbReference type="ChEBI" id="CHEBI:15378"/>
        <dbReference type="ChEBI" id="CHEBI:57783"/>
        <dbReference type="ChEBI" id="CHEBI:58349"/>
        <dbReference type="ChEBI" id="CHEBI:78462"/>
        <dbReference type="ChEBI" id="CHEBI:78463"/>
    </reaction>
    <physiologicalReaction direction="left-to-right" evidence="42">
        <dbReference type="Rhea" id="RHEA:41849"/>
    </physiologicalReaction>
</comment>
<evidence type="ECO:0000256" key="29">
    <source>
        <dbReference type="ARBA" id="ARBA00047394"/>
    </source>
</evidence>
<feature type="transmembrane region" description="Helical" evidence="58">
    <location>
        <begin position="2776"/>
        <end position="2796"/>
    </location>
</feature>
<keyword evidence="7 58" id="KW-0812">Transmembrane</keyword>
<evidence type="ECO:0000256" key="28">
    <source>
        <dbReference type="ARBA" id="ARBA00047300"/>
    </source>
</evidence>
<dbReference type="SUPFAM" id="SSF52151">
    <property type="entry name" value="FabD/lysophospholipase-like"/>
    <property type="match status" value="1"/>
</dbReference>
<dbReference type="InterPro" id="IPR014030">
    <property type="entry name" value="Ketoacyl_synth_N"/>
</dbReference>
<dbReference type="Pfam" id="PF02949">
    <property type="entry name" value="7tm_6"/>
    <property type="match status" value="3"/>
</dbReference>
<dbReference type="Pfam" id="PF00107">
    <property type="entry name" value="ADH_zinc_N"/>
    <property type="match status" value="1"/>
</dbReference>
<feature type="transmembrane region" description="Helical" evidence="58">
    <location>
        <begin position="3050"/>
        <end position="3071"/>
    </location>
</feature>
<dbReference type="InterPro" id="IPR029058">
    <property type="entry name" value="AB_hydrolase_fold"/>
</dbReference>
<keyword evidence="3" id="KW-0596">Phosphopantetheine</keyword>
<dbReference type="SUPFAM" id="SSF51735">
    <property type="entry name" value="NAD(P)-binding Rossmann-fold domains"/>
    <property type="match status" value="2"/>
</dbReference>
<dbReference type="Gene3D" id="3.40.47.10">
    <property type="match status" value="2"/>
</dbReference>
<keyword evidence="13" id="KW-0007">Acetylation</keyword>
<dbReference type="Pfam" id="PF00550">
    <property type="entry name" value="PP-binding"/>
    <property type="match status" value="1"/>
</dbReference>
<name>A0A8J6HB35_TENMO</name>
<comment type="catalytic activity">
    <reaction evidence="25">
        <text>(3R)-hydroxyhexadecanoyl-[ACP] = (2E)-hexadecenoyl-[ACP] + H2O</text>
        <dbReference type="Rhea" id="RHEA:41908"/>
        <dbReference type="Rhea" id="RHEA-COMP:9650"/>
        <dbReference type="Rhea" id="RHEA-COMP:9651"/>
        <dbReference type="ChEBI" id="CHEBI:15377"/>
        <dbReference type="ChEBI" id="CHEBI:78480"/>
        <dbReference type="ChEBI" id="CHEBI:78481"/>
    </reaction>
    <physiologicalReaction direction="left-to-right" evidence="25">
        <dbReference type="Rhea" id="RHEA:41909"/>
    </physiologicalReaction>
</comment>
<dbReference type="Gene3D" id="3.40.50.720">
    <property type="entry name" value="NAD(P)-binding Rossmann-like Domain"/>
    <property type="match status" value="1"/>
</dbReference>
<keyword evidence="16" id="KW-0807">Transducer</keyword>
<dbReference type="Gene3D" id="3.40.50.1820">
    <property type="entry name" value="alpha/beta hydrolase"/>
    <property type="match status" value="1"/>
</dbReference>
<feature type="transmembrane region" description="Helical" evidence="58">
    <location>
        <begin position="172"/>
        <end position="197"/>
    </location>
</feature>
<evidence type="ECO:0000256" key="38">
    <source>
        <dbReference type="ARBA" id="ARBA00047961"/>
    </source>
</evidence>
<keyword evidence="15" id="KW-0675">Receptor</keyword>
<keyword evidence="6" id="KW-0808">Transferase</keyword>
<dbReference type="Gene3D" id="3.30.70.3290">
    <property type="match status" value="2"/>
</dbReference>
<dbReference type="InterPro" id="IPR057326">
    <property type="entry name" value="KR_dom"/>
</dbReference>
<evidence type="ECO:0000256" key="56">
    <source>
        <dbReference type="ARBA" id="ARBA00049521"/>
    </source>
</evidence>
<dbReference type="GO" id="GO:0005549">
    <property type="term" value="F:odorant binding"/>
    <property type="evidence" value="ECO:0007669"/>
    <property type="project" value="InterPro"/>
</dbReference>
<dbReference type="InterPro" id="IPR006162">
    <property type="entry name" value="Ppantetheine_attach_site"/>
</dbReference>
<accession>A0A8J6HB35</accession>
<dbReference type="PROSITE" id="PS00012">
    <property type="entry name" value="PHOSPHOPANTETHEINE"/>
    <property type="match status" value="1"/>
</dbReference>
<keyword evidence="17" id="KW-0456">Lyase</keyword>
<comment type="catalytic activity">
    <reaction evidence="28">
        <text>3-oxooctadecanoyl-[ACP] + NADPH + H(+) = (3R)-hydroxyoctadecanoyl-[ACP] + NADP(+)</text>
        <dbReference type="Rhea" id="RHEA:41920"/>
        <dbReference type="Rhea" id="RHEA-COMP:9653"/>
        <dbReference type="Rhea" id="RHEA-COMP:9654"/>
        <dbReference type="ChEBI" id="CHEBI:15378"/>
        <dbReference type="ChEBI" id="CHEBI:57783"/>
        <dbReference type="ChEBI" id="CHEBI:58349"/>
        <dbReference type="ChEBI" id="CHEBI:78487"/>
        <dbReference type="ChEBI" id="CHEBI:78488"/>
    </reaction>
    <physiologicalReaction direction="left-to-right" evidence="28">
        <dbReference type="Rhea" id="RHEA:41921"/>
    </physiologicalReaction>
</comment>
<comment type="pathway">
    <text evidence="2">Lipid metabolism.</text>
</comment>
<comment type="catalytic activity">
    <reaction evidence="37">
        <text>3-oxobutanoyl-[ACP] + NADPH + H(+) = (3R)-hydroxybutanoyl-[ACP] + NADP(+)</text>
        <dbReference type="Rhea" id="RHEA:41804"/>
        <dbReference type="Rhea" id="RHEA-COMP:9625"/>
        <dbReference type="Rhea" id="RHEA-COMP:9626"/>
        <dbReference type="ChEBI" id="CHEBI:15378"/>
        <dbReference type="ChEBI" id="CHEBI:57783"/>
        <dbReference type="ChEBI" id="CHEBI:58349"/>
        <dbReference type="ChEBI" id="CHEBI:78450"/>
        <dbReference type="ChEBI" id="CHEBI:78451"/>
    </reaction>
    <physiologicalReaction direction="left-to-right" evidence="37">
        <dbReference type="Rhea" id="RHEA:41805"/>
    </physiologicalReaction>
</comment>
<dbReference type="InterPro" id="IPR001031">
    <property type="entry name" value="Thioesterase"/>
</dbReference>
<comment type="catalytic activity">
    <reaction evidence="26">
        <text>(3R)-hydroxybutanoyl-[ACP] = (2E)-butenoyl-[ACP] + H2O</text>
        <dbReference type="Rhea" id="RHEA:41808"/>
        <dbReference type="Rhea" id="RHEA-COMP:9626"/>
        <dbReference type="Rhea" id="RHEA-COMP:9627"/>
        <dbReference type="ChEBI" id="CHEBI:15377"/>
        <dbReference type="ChEBI" id="CHEBI:78451"/>
        <dbReference type="ChEBI" id="CHEBI:78453"/>
    </reaction>
    <physiologicalReaction direction="left-to-right" evidence="26">
        <dbReference type="Rhea" id="RHEA:41809"/>
    </physiologicalReaction>
</comment>
<dbReference type="CDD" id="cd08954">
    <property type="entry name" value="KR_1_FAS_SDR_x"/>
    <property type="match status" value="1"/>
</dbReference>
<feature type="transmembrane region" description="Helical" evidence="58">
    <location>
        <begin position="2838"/>
        <end position="2858"/>
    </location>
</feature>
<dbReference type="PROSITE" id="PS00606">
    <property type="entry name" value="KS3_1"/>
    <property type="match status" value="1"/>
</dbReference>
<evidence type="ECO:0000256" key="30">
    <source>
        <dbReference type="ARBA" id="ARBA00047400"/>
    </source>
</evidence>
<comment type="catalytic activity">
    <reaction evidence="30">
        <text>a (3R)-hydroxyacyl-[ACP] + NADP(+) = a 3-oxoacyl-[ACP] + NADPH + H(+)</text>
        <dbReference type="Rhea" id="RHEA:17397"/>
        <dbReference type="Rhea" id="RHEA-COMP:9916"/>
        <dbReference type="Rhea" id="RHEA-COMP:9945"/>
        <dbReference type="ChEBI" id="CHEBI:15378"/>
        <dbReference type="ChEBI" id="CHEBI:57783"/>
        <dbReference type="ChEBI" id="CHEBI:58349"/>
        <dbReference type="ChEBI" id="CHEBI:78776"/>
        <dbReference type="ChEBI" id="CHEBI:78827"/>
        <dbReference type="EC" id="1.1.1.100"/>
    </reaction>
    <physiologicalReaction direction="right-to-left" evidence="30">
        <dbReference type="Rhea" id="RHEA:17399"/>
    </physiologicalReaction>
</comment>
<dbReference type="InterPro" id="IPR036736">
    <property type="entry name" value="ACP-like_sf"/>
</dbReference>
<dbReference type="SMART" id="SM00822">
    <property type="entry name" value="PKS_KR"/>
    <property type="match status" value="1"/>
</dbReference>
<dbReference type="Pfam" id="PF00975">
    <property type="entry name" value="Thioesterase"/>
    <property type="match status" value="1"/>
</dbReference>
<evidence type="ECO:0000256" key="53">
    <source>
        <dbReference type="ARBA" id="ARBA00049414"/>
    </source>
</evidence>
<evidence type="ECO:0000256" key="22">
    <source>
        <dbReference type="ARBA" id="ARBA00023394"/>
    </source>
</evidence>
<dbReference type="Pfam" id="PF21149">
    <property type="entry name" value="FAS_pseudo-KR"/>
    <property type="match status" value="1"/>
</dbReference>
<comment type="catalytic activity">
    <reaction evidence="22">
        <text>a (3R)-hydroxyacyl-[ACP] = a (2E)-enoyl-[ACP] + H2O</text>
        <dbReference type="Rhea" id="RHEA:13097"/>
        <dbReference type="Rhea" id="RHEA-COMP:9925"/>
        <dbReference type="Rhea" id="RHEA-COMP:9945"/>
        <dbReference type="ChEBI" id="CHEBI:15377"/>
        <dbReference type="ChEBI" id="CHEBI:78784"/>
        <dbReference type="ChEBI" id="CHEBI:78827"/>
        <dbReference type="EC" id="4.2.1.59"/>
    </reaction>
    <physiologicalReaction direction="left-to-right" evidence="22">
        <dbReference type="Rhea" id="RHEA:13098"/>
    </physiologicalReaction>
</comment>
<evidence type="ECO:0000256" key="4">
    <source>
        <dbReference type="ARBA" id="ARBA00022553"/>
    </source>
</evidence>
<comment type="catalytic activity">
    <reaction evidence="45">
        <text>a 2,3-saturated acyl-[ACP] + NADP(+) = a (2E)-enoyl-[ACP] + NADPH + H(+)</text>
        <dbReference type="Rhea" id="RHEA:22564"/>
        <dbReference type="Rhea" id="RHEA-COMP:9925"/>
        <dbReference type="Rhea" id="RHEA-COMP:9926"/>
        <dbReference type="ChEBI" id="CHEBI:15378"/>
        <dbReference type="ChEBI" id="CHEBI:57783"/>
        <dbReference type="ChEBI" id="CHEBI:58349"/>
        <dbReference type="ChEBI" id="CHEBI:78784"/>
        <dbReference type="ChEBI" id="CHEBI:78785"/>
        <dbReference type="EC" id="1.3.1.39"/>
    </reaction>
    <physiologicalReaction direction="right-to-left" evidence="45">
        <dbReference type="Rhea" id="RHEA:22566"/>
    </physiologicalReaction>
</comment>
<evidence type="ECO:0000313" key="60">
    <source>
        <dbReference type="EMBL" id="KAH0811066.1"/>
    </source>
</evidence>
<dbReference type="InterPro" id="IPR013968">
    <property type="entry name" value="PKS_KR"/>
</dbReference>
<evidence type="ECO:0000256" key="6">
    <source>
        <dbReference type="ARBA" id="ARBA00022679"/>
    </source>
</evidence>
<dbReference type="InterPro" id="IPR018201">
    <property type="entry name" value="Ketoacyl_synth_AS"/>
</dbReference>
<evidence type="ECO:0000256" key="2">
    <source>
        <dbReference type="ARBA" id="ARBA00005189"/>
    </source>
</evidence>
<comment type="catalytic activity">
    <reaction evidence="31">
        <text>3-oxodecanoyl-[ACP] + NADPH + H(+) = (3R)-hydroxydecanoyl-[ACP] + NADP(+)</text>
        <dbReference type="Rhea" id="RHEA:41856"/>
        <dbReference type="Rhea" id="RHEA-COMP:9637"/>
        <dbReference type="Rhea" id="RHEA-COMP:9638"/>
        <dbReference type="ChEBI" id="CHEBI:15378"/>
        <dbReference type="ChEBI" id="CHEBI:57783"/>
        <dbReference type="ChEBI" id="CHEBI:58349"/>
        <dbReference type="ChEBI" id="CHEBI:78464"/>
        <dbReference type="ChEBI" id="CHEBI:78466"/>
    </reaction>
    <physiologicalReaction direction="left-to-right" evidence="31">
        <dbReference type="Rhea" id="RHEA:41857"/>
    </physiologicalReaction>
</comment>